<dbReference type="InterPro" id="IPR023753">
    <property type="entry name" value="FAD/NAD-binding_dom"/>
</dbReference>
<evidence type="ECO:0000256" key="1">
    <source>
        <dbReference type="ARBA" id="ARBA00022630"/>
    </source>
</evidence>
<evidence type="ECO:0000313" key="4">
    <source>
        <dbReference type="EMBL" id="CBW27254.1"/>
    </source>
</evidence>
<sequence length="338" mass="38044">MTEKIYETTVIGGGSAGIMAALRSVLNNDETLFFPGNQKNKKKSRAMWVRKVENIPGFLDFKQGINNPNKQAYDFLSNERFEKVFYPQLNTGVQSIEKDELGIFTLVDSNGQTWKTKYVILTTGMMDVQPFIEGDIRSIFPFANSQAIEYCVRCDGHHTHQNEIAVIGHTSSAAWVAIMINERYDIPNLTILTNGKSADFDEETSELIELYNINVVESEIVDFLGDKKEGKLEGFILESGDIIHAQNAFVSLGVIVYNELAKELGAKLDNRGFVVTDEKGQSSVENFYIAGDLRAGIKKQIYTAWDSAVDSADDINAKIRRERRQKQLLEFRTKKGDN</sequence>
<dbReference type="SUPFAM" id="SSF51905">
    <property type="entry name" value="FAD/NAD(P)-binding domain"/>
    <property type="match status" value="1"/>
</dbReference>
<reference evidence="5" key="1">
    <citation type="journal article" date="2013" name="ISME J.">
        <title>A small predatory core genome in the divergent marine Bacteriovorax marinus SJ and the terrestrial Bdellovibrio bacteriovorus.</title>
        <authorList>
            <person name="Crossman L.C."/>
            <person name="Chen H."/>
            <person name="Cerdeno-Tarraga A.M."/>
            <person name="Brooks K."/>
            <person name="Quail M.A."/>
            <person name="Pineiro S.A."/>
            <person name="Hobley L."/>
            <person name="Sockett R.E."/>
            <person name="Bentley S.D."/>
            <person name="Parkhill J."/>
            <person name="Williams H.N."/>
            <person name="Stine O.C."/>
        </authorList>
    </citation>
    <scope>NUCLEOTIDE SEQUENCE [LARGE SCALE GENOMIC DNA]</scope>
    <source>
        <strain evidence="5">ATCC BAA-682 / DSM 15412 / SJ</strain>
    </source>
</reference>
<dbReference type="InterPro" id="IPR050097">
    <property type="entry name" value="Ferredoxin-NADP_redctase_2"/>
</dbReference>
<dbReference type="InterPro" id="IPR036188">
    <property type="entry name" value="FAD/NAD-bd_sf"/>
</dbReference>
<proteinExistence type="predicted"/>
<keyword evidence="2" id="KW-0560">Oxidoreductase</keyword>
<dbReference type="Proteomes" id="UP000008963">
    <property type="component" value="Chromosome"/>
</dbReference>
<dbReference type="Pfam" id="PF07992">
    <property type="entry name" value="Pyr_redox_2"/>
    <property type="match status" value="1"/>
</dbReference>
<dbReference type="AlphaFoldDB" id="E1X5D3"/>
<accession>E1X5D3</accession>
<dbReference type="PANTHER" id="PTHR48105">
    <property type="entry name" value="THIOREDOXIN REDUCTASE 1-RELATED-RELATED"/>
    <property type="match status" value="1"/>
</dbReference>
<dbReference type="KEGG" id="bmx:BMS_2461"/>
<dbReference type="EMBL" id="FQ312005">
    <property type="protein sequence ID" value="CBW27254.1"/>
    <property type="molecule type" value="Genomic_DNA"/>
</dbReference>
<name>E1X5D3_HALMS</name>
<gene>
    <name evidence="4" type="ordered locus">BMS_2461</name>
</gene>
<dbReference type="HOGENOM" id="CLU_841368_0_0_7"/>
<feature type="domain" description="FAD/NAD(P)-binding" evidence="3">
    <location>
        <begin position="8"/>
        <end position="307"/>
    </location>
</feature>
<dbReference type="RefSeq" id="WP_014245031.1">
    <property type="nucleotide sequence ID" value="NC_016620.1"/>
</dbReference>
<organism evidence="4 5">
    <name type="scientific">Halobacteriovorax marinus (strain ATCC BAA-682 / DSM 15412 / SJ)</name>
    <name type="common">Bacteriovorax marinus</name>
    <dbReference type="NCBI Taxonomy" id="862908"/>
    <lineage>
        <taxon>Bacteria</taxon>
        <taxon>Pseudomonadati</taxon>
        <taxon>Bdellovibrionota</taxon>
        <taxon>Bacteriovoracia</taxon>
        <taxon>Bacteriovoracales</taxon>
        <taxon>Halobacteriovoraceae</taxon>
        <taxon>Halobacteriovorax</taxon>
    </lineage>
</organism>
<dbReference type="eggNOG" id="COG0492">
    <property type="taxonomic scope" value="Bacteria"/>
</dbReference>
<protein>
    <submittedName>
        <fullName evidence="4">Thioredoxin</fullName>
    </submittedName>
</protein>
<dbReference type="Gene3D" id="3.50.50.60">
    <property type="entry name" value="FAD/NAD(P)-binding domain"/>
    <property type="match status" value="2"/>
</dbReference>
<dbReference type="PRINTS" id="PR00368">
    <property type="entry name" value="FADPNR"/>
</dbReference>
<dbReference type="PATRIC" id="fig|862908.3.peg.2347"/>
<evidence type="ECO:0000313" key="5">
    <source>
        <dbReference type="Proteomes" id="UP000008963"/>
    </source>
</evidence>
<dbReference type="GO" id="GO:0016491">
    <property type="term" value="F:oxidoreductase activity"/>
    <property type="evidence" value="ECO:0007669"/>
    <property type="project" value="UniProtKB-KW"/>
</dbReference>
<keyword evidence="1" id="KW-0285">Flavoprotein</keyword>
<keyword evidence="5" id="KW-1185">Reference proteome</keyword>
<dbReference type="PRINTS" id="PR00469">
    <property type="entry name" value="PNDRDTASEII"/>
</dbReference>
<dbReference type="STRING" id="862908.BMS_2461"/>
<dbReference type="OrthoDB" id="5289320at2"/>
<evidence type="ECO:0000256" key="2">
    <source>
        <dbReference type="ARBA" id="ARBA00023002"/>
    </source>
</evidence>
<evidence type="ECO:0000259" key="3">
    <source>
        <dbReference type="Pfam" id="PF07992"/>
    </source>
</evidence>